<dbReference type="GO" id="GO:0016787">
    <property type="term" value="F:hydrolase activity"/>
    <property type="evidence" value="ECO:0007669"/>
    <property type="project" value="InterPro"/>
</dbReference>
<evidence type="ECO:0000256" key="1">
    <source>
        <dbReference type="ARBA" id="ARBA00001936"/>
    </source>
</evidence>
<feature type="domain" description="Serine/threonine specific protein phosphatases" evidence="4">
    <location>
        <begin position="1"/>
        <end position="155"/>
    </location>
</feature>
<protein>
    <submittedName>
        <fullName evidence="5">SJCHGC03179 protein</fullName>
    </submittedName>
</protein>
<dbReference type="SUPFAM" id="SSF56300">
    <property type="entry name" value="Metallo-dependent phosphatases"/>
    <property type="match status" value="1"/>
</dbReference>
<dbReference type="InterPro" id="IPR029052">
    <property type="entry name" value="Metallo-depent_PP-like"/>
</dbReference>
<sequence>MFTDIFNWRPLGHLINGRILVMHGGLFERDNVTLDEIKKVSRNRQPDEGTIMCELLWSDPMEAEGRAHSKRGVGCQFGPDITESFCKQNGLDYIIRSHEVKDEGYEVAHNGRCITVFSAPNYCDTMHNRGAFITLKGSEKPGEMLPKFTSFKEVPHPDVRPMAYVNPLLSMFM</sequence>
<accession>Q5DAY0</accession>
<organism evidence="5">
    <name type="scientific">Schistosoma japonicum</name>
    <name type="common">Blood fluke</name>
    <dbReference type="NCBI Taxonomy" id="6182"/>
    <lineage>
        <taxon>Eukaryota</taxon>
        <taxon>Metazoa</taxon>
        <taxon>Spiralia</taxon>
        <taxon>Lophotrochozoa</taxon>
        <taxon>Platyhelminthes</taxon>
        <taxon>Trematoda</taxon>
        <taxon>Digenea</taxon>
        <taxon>Strigeidida</taxon>
        <taxon>Schistosomatoidea</taxon>
        <taxon>Schistosomatidae</taxon>
        <taxon>Schistosoma</taxon>
    </lineage>
</organism>
<comment type="cofactor">
    <cofactor evidence="1">
        <name>Mn(2+)</name>
        <dbReference type="ChEBI" id="CHEBI:29035"/>
    </cofactor>
</comment>
<evidence type="ECO:0000313" key="5">
    <source>
        <dbReference type="EMBL" id="AAW27026.1"/>
    </source>
</evidence>
<keyword evidence="3" id="KW-0464">Manganese</keyword>
<dbReference type="EMBL" id="AY815294">
    <property type="protein sequence ID" value="AAW27026.1"/>
    <property type="molecule type" value="mRNA"/>
</dbReference>
<dbReference type="AlphaFoldDB" id="Q5DAY0"/>
<reference evidence="5" key="1">
    <citation type="submission" date="2004-11" db="EMBL/GenBank/DDBJ databases">
        <title>The full-length cDNA sequences of Schistosoma japonicum genes.</title>
        <authorList>
            <person name="Han Z."/>
        </authorList>
    </citation>
    <scope>NUCLEOTIDE SEQUENCE</scope>
</reference>
<dbReference type="Pfam" id="PF00149">
    <property type="entry name" value="Metallophos"/>
    <property type="match status" value="1"/>
</dbReference>
<evidence type="ECO:0000256" key="2">
    <source>
        <dbReference type="ARBA" id="ARBA00022723"/>
    </source>
</evidence>
<dbReference type="InterPro" id="IPR004843">
    <property type="entry name" value="Calcineurin-like_PHP"/>
</dbReference>
<dbReference type="InterPro" id="IPR051134">
    <property type="entry name" value="PPP_phosphatase"/>
</dbReference>
<dbReference type="PANTHER" id="PTHR45668">
    <property type="entry name" value="SERINE/THREONINE-PROTEIN PHOSPHATASE 5-RELATED"/>
    <property type="match status" value="1"/>
</dbReference>
<reference evidence="5" key="2">
    <citation type="journal article" date="2006" name="PLoS Pathog.">
        <title>New perspectives on host-parasite interplay by comparative transcriptomic and proteomic analyses of Schistosoma japonicum.</title>
        <authorList>
            <person name="Liu F."/>
            <person name="Lu J."/>
            <person name="Hu W."/>
            <person name="Wang S.Y."/>
            <person name="Cui S.J."/>
            <person name="Chi M."/>
            <person name="Yan Q."/>
            <person name="Wang X.R."/>
            <person name="Song H.D."/>
            <person name="Xu X.N."/>
            <person name="Wang J.J."/>
            <person name="Zhang X.L."/>
            <person name="Zhang X."/>
            <person name="Wang Z.Q."/>
            <person name="Xue C.L."/>
            <person name="Brindley P.J."/>
            <person name="McManus D.P."/>
            <person name="Yang P.Y."/>
            <person name="Feng Z."/>
            <person name="Chen Z."/>
            <person name="Han Z.G."/>
        </authorList>
    </citation>
    <scope>NUCLEOTIDE SEQUENCE</scope>
</reference>
<dbReference type="SMART" id="SM00156">
    <property type="entry name" value="PP2Ac"/>
    <property type="match status" value="1"/>
</dbReference>
<proteinExistence type="evidence at transcript level"/>
<name>Q5DAY0_SCHJA</name>
<dbReference type="PRINTS" id="PR00114">
    <property type="entry name" value="STPHPHTASE"/>
</dbReference>
<dbReference type="GO" id="GO:0046872">
    <property type="term" value="F:metal ion binding"/>
    <property type="evidence" value="ECO:0007669"/>
    <property type="project" value="UniProtKB-KW"/>
</dbReference>
<keyword evidence="2" id="KW-0479">Metal-binding</keyword>
<evidence type="ECO:0000256" key="3">
    <source>
        <dbReference type="ARBA" id="ARBA00023211"/>
    </source>
</evidence>
<dbReference type="Gene3D" id="3.60.21.10">
    <property type="match status" value="1"/>
</dbReference>
<evidence type="ECO:0000259" key="4">
    <source>
        <dbReference type="SMART" id="SM00156"/>
    </source>
</evidence>
<dbReference type="PANTHER" id="PTHR45668:SF5">
    <property type="entry name" value="SERINE_THREONINE-PROTEIN PHOSPHATASE 5"/>
    <property type="match status" value="1"/>
</dbReference>
<dbReference type="InterPro" id="IPR006186">
    <property type="entry name" value="Ser/Thr-sp_prot-phosphatase"/>
</dbReference>